<dbReference type="AlphaFoldDB" id="A0A1H8KDQ8"/>
<dbReference type="Pfam" id="PF13462">
    <property type="entry name" value="Thioredoxin_4"/>
    <property type="match status" value="1"/>
</dbReference>
<name>A0A1H8KDQ8_9BACI</name>
<dbReference type="EMBL" id="FODJ01000002">
    <property type="protein sequence ID" value="SEN90686.1"/>
    <property type="molecule type" value="Genomic_DNA"/>
</dbReference>
<reference evidence="2 3" key="1">
    <citation type="submission" date="2016-10" db="EMBL/GenBank/DDBJ databases">
        <authorList>
            <person name="de Groot N.N."/>
        </authorList>
    </citation>
    <scope>NUCLEOTIDE SEQUENCE [LARGE SCALE GENOMIC DNA]</scope>
    <source>
        <strain evidence="2 3">CGMCC 1.10434</strain>
    </source>
</reference>
<dbReference type="SUPFAM" id="SSF52833">
    <property type="entry name" value="Thioredoxin-like"/>
    <property type="match status" value="1"/>
</dbReference>
<sequence>MSKRNLIILGSTFGVVVIGLAIWLTVRALSVTVYDTTPVDDQPLVYLGDEDAETEILLALDYSCPWCKVWMEEVLPELEEEYITTGEATFRIQAMTFLDNASLRLANFDQNIIRHAPEQYFAVARRIIQDSQSEDDDGYWGTDAYISDLVAEFALDSELMLQEPELDSMNVSRRYQRGLNVETVPSVYVNGVKVNEPFDIDEIHNLIR</sequence>
<keyword evidence="3" id="KW-1185">Reference proteome</keyword>
<dbReference type="Gene3D" id="3.40.30.10">
    <property type="entry name" value="Glutaredoxin"/>
    <property type="match status" value="1"/>
</dbReference>
<evidence type="ECO:0000313" key="2">
    <source>
        <dbReference type="EMBL" id="SEN90686.1"/>
    </source>
</evidence>
<organism evidence="2 3">
    <name type="scientific">Amphibacillus marinus</name>
    <dbReference type="NCBI Taxonomy" id="872970"/>
    <lineage>
        <taxon>Bacteria</taxon>
        <taxon>Bacillati</taxon>
        <taxon>Bacillota</taxon>
        <taxon>Bacilli</taxon>
        <taxon>Bacillales</taxon>
        <taxon>Bacillaceae</taxon>
        <taxon>Amphibacillus</taxon>
    </lineage>
</organism>
<feature type="domain" description="Thioredoxin-like fold" evidence="1">
    <location>
        <begin position="45"/>
        <end position="207"/>
    </location>
</feature>
<gene>
    <name evidence="2" type="ORF">SAMN04488134_102247</name>
</gene>
<evidence type="ECO:0000313" key="3">
    <source>
        <dbReference type="Proteomes" id="UP000199300"/>
    </source>
</evidence>
<dbReference type="InterPro" id="IPR012336">
    <property type="entry name" value="Thioredoxin-like_fold"/>
</dbReference>
<evidence type="ECO:0000259" key="1">
    <source>
        <dbReference type="Pfam" id="PF13462"/>
    </source>
</evidence>
<dbReference type="Proteomes" id="UP000199300">
    <property type="component" value="Unassembled WGS sequence"/>
</dbReference>
<protein>
    <submittedName>
        <fullName evidence="2">Thioredoxin</fullName>
    </submittedName>
</protein>
<accession>A0A1H8KDQ8</accession>
<dbReference type="InterPro" id="IPR036249">
    <property type="entry name" value="Thioredoxin-like_sf"/>
</dbReference>
<dbReference type="RefSeq" id="WP_177178213.1">
    <property type="nucleotide sequence ID" value="NZ_FODJ01000002.1"/>
</dbReference>
<dbReference type="STRING" id="872970.SAMN04488134_102247"/>
<proteinExistence type="predicted"/>